<dbReference type="InterPro" id="IPR009056">
    <property type="entry name" value="Cyt_c-like_dom"/>
</dbReference>
<protein>
    <recommendedName>
        <fullName evidence="3">cytochrome-c oxidase</fullName>
        <ecNumber evidence="3">7.1.1.9</ecNumber>
    </recommendedName>
</protein>
<dbReference type="PROSITE" id="PS50857">
    <property type="entry name" value="COX2_CUA"/>
    <property type="match status" value="1"/>
</dbReference>
<feature type="domain" description="Cytochrome c" evidence="18">
    <location>
        <begin position="368"/>
        <end position="455"/>
    </location>
</feature>
<feature type="transmembrane region" description="Helical" evidence="16">
    <location>
        <begin position="83"/>
        <end position="104"/>
    </location>
</feature>
<evidence type="ECO:0000256" key="6">
    <source>
        <dbReference type="ARBA" id="ARBA00022692"/>
    </source>
</evidence>
<dbReference type="SUPFAM" id="SSF81464">
    <property type="entry name" value="Cytochrome c oxidase subunit II-like, transmembrane region"/>
    <property type="match status" value="1"/>
</dbReference>
<keyword evidence="4" id="KW-0813">Transport</keyword>
<dbReference type="GO" id="GO:0005507">
    <property type="term" value="F:copper ion binding"/>
    <property type="evidence" value="ECO:0007669"/>
    <property type="project" value="InterPro"/>
</dbReference>
<evidence type="ECO:0000256" key="16">
    <source>
        <dbReference type="SAM" id="Phobius"/>
    </source>
</evidence>
<dbReference type="PROSITE" id="PS00078">
    <property type="entry name" value="COX2"/>
    <property type="match status" value="1"/>
</dbReference>
<dbReference type="InterPro" id="IPR036909">
    <property type="entry name" value="Cyt_c-like_dom_sf"/>
</dbReference>
<dbReference type="GO" id="GO:0042773">
    <property type="term" value="P:ATP synthesis coupled electron transport"/>
    <property type="evidence" value="ECO:0007669"/>
    <property type="project" value="TreeGrafter"/>
</dbReference>
<feature type="transmembrane region" description="Helical" evidence="16">
    <location>
        <begin position="41"/>
        <end position="62"/>
    </location>
</feature>
<keyword evidence="9" id="KW-0249">Electron transport</keyword>
<keyword evidence="6 16" id="KW-0812">Transmembrane</keyword>
<dbReference type="GO" id="GO:0020037">
    <property type="term" value="F:heme binding"/>
    <property type="evidence" value="ECO:0007669"/>
    <property type="project" value="InterPro"/>
</dbReference>
<feature type="domain" description="Cytochrome c" evidence="18">
    <location>
        <begin position="271"/>
        <end position="358"/>
    </location>
</feature>
<comment type="caution">
    <text evidence="19">The sequence shown here is derived from an EMBL/GenBank/DDBJ whole genome shotgun (WGS) entry which is preliminary data.</text>
</comment>
<keyword evidence="8" id="KW-1278">Translocase</keyword>
<comment type="catalytic activity">
    <reaction evidence="14">
        <text>4 Fe(II)-[cytochrome c] + O2 + 8 H(+)(in) = 4 Fe(III)-[cytochrome c] + 2 H2O + 4 H(+)(out)</text>
        <dbReference type="Rhea" id="RHEA:11436"/>
        <dbReference type="Rhea" id="RHEA-COMP:10350"/>
        <dbReference type="Rhea" id="RHEA-COMP:14399"/>
        <dbReference type="ChEBI" id="CHEBI:15377"/>
        <dbReference type="ChEBI" id="CHEBI:15378"/>
        <dbReference type="ChEBI" id="CHEBI:15379"/>
        <dbReference type="ChEBI" id="CHEBI:29033"/>
        <dbReference type="ChEBI" id="CHEBI:29034"/>
        <dbReference type="EC" id="7.1.1.9"/>
    </reaction>
</comment>
<evidence type="ECO:0000259" key="18">
    <source>
        <dbReference type="PROSITE" id="PS51007"/>
    </source>
</evidence>
<dbReference type="CDD" id="cd13919">
    <property type="entry name" value="CuRO_HCO_II_like_5"/>
    <property type="match status" value="1"/>
</dbReference>
<dbReference type="InterPro" id="IPR036257">
    <property type="entry name" value="Cyt_c_oxidase_su2_TM_sf"/>
</dbReference>
<evidence type="ECO:0000259" key="17">
    <source>
        <dbReference type="PROSITE" id="PS50857"/>
    </source>
</evidence>
<proteinExistence type="inferred from homology"/>
<dbReference type="RefSeq" id="WP_123711828.1">
    <property type="nucleotide sequence ID" value="NZ_RKHR01000004.1"/>
</dbReference>
<dbReference type="EMBL" id="RKHR01000004">
    <property type="protein sequence ID" value="ROS00979.1"/>
    <property type="molecule type" value="Genomic_DNA"/>
</dbReference>
<dbReference type="GO" id="GO:0004129">
    <property type="term" value="F:cytochrome-c oxidase activity"/>
    <property type="evidence" value="ECO:0007669"/>
    <property type="project" value="UniProtKB-EC"/>
</dbReference>
<name>A0A3N2DMU9_9GAMM</name>
<gene>
    <name evidence="19" type="ORF">EDC56_1402</name>
</gene>
<keyword evidence="10 16" id="KW-1133">Transmembrane helix</keyword>
<keyword evidence="11 15" id="KW-0408">Iron</keyword>
<dbReference type="InterPro" id="IPR001505">
    <property type="entry name" value="Copper_CuA"/>
</dbReference>
<sequence length="487" mass="54815">MAIAIVILLLVFVSLIFHYLSPWWLTPIASNWGAIDDTINITLWVTGVVFVAVNCFLAYVVYKFRFNKARRSHYEPENKKLEGWLTVITALGIAVMLAPGLWVWQQFVSVPKEAKVVEALGQQWHWGFRLPGKDGLLGKTAIAFIDESNPFGIDEEDANGQDDVLILSNELHVLLGQPVKVLLRSKDVLHNFAVPQFRVKMDLVPGISTYLWFTPTRLGRFELLCEELCGMAHYTMRGHIVVDSEEGYRRWLSEQPTFAQYRRQVFAERDADREKGQLIYAACMACHGERGEGNPALMAPQLAGQSVAYLKRQLRYYRQHIRGNDERDSYGRQMAAMAAILTAEKDINDVSAYISSLPTQAAVLHSPGDIAKGRSLFRNCSDCHGRTGEGRVALRAPRLSGQHGDYLKRQLLHFKNGVRGSQEGDVFGHQMVLMAQTLRTIESINDVVAYITTLPVVTKDEDVFSVQQSRKKVVLLPNDAVNVGEVR</sequence>
<evidence type="ECO:0000256" key="10">
    <source>
        <dbReference type="ARBA" id="ARBA00022989"/>
    </source>
</evidence>
<evidence type="ECO:0000313" key="20">
    <source>
        <dbReference type="Proteomes" id="UP000275394"/>
    </source>
</evidence>
<evidence type="ECO:0000256" key="3">
    <source>
        <dbReference type="ARBA" id="ARBA00012949"/>
    </source>
</evidence>
<organism evidence="19 20">
    <name type="scientific">Sinobacterium caligoides</name>
    <dbReference type="NCBI Taxonomy" id="933926"/>
    <lineage>
        <taxon>Bacteria</taxon>
        <taxon>Pseudomonadati</taxon>
        <taxon>Pseudomonadota</taxon>
        <taxon>Gammaproteobacteria</taxon>
        <taxon>Cellvibrionales</taxon>
        <taxon>Spongiibacteraceae</taxon>
        <taxon>Sinobacterium</taxon>
    </lineage>
</organism>
<dbReference type="InterPro" id="IPR008972">
    <property type="entry name" value="Cupredoxin"/>
</dbReference>
<evidence type="ECO:0000256" key="14">
    <source>
        <dbReference type="ARBA" id="ARBA00047816"/>
    </source>
</evidence>
<dbReference type="OrthoDB" id="9773456at2"/>
<evidence type="ECO:0000256" key="2">
    <source>
        <dbReference type="ARBA" id="ARBA00007866"/>
    </source>
</evidence>
<dbReference type="Gene3D" id="2.60.40.420">
    <property type="entry name" value="Cupredoxins - blue copper proteins"/>
    <property type="match status" value="1"/>
</dbReference>
<accession>A0A3N2DMU9</accession>
<dbReference type="EC" id="7.1.1.9" evidence="3"/>
<dbReference type="PROSITE" id="PS51007">
    <property type="entry name" value="CYTC"/>
    <property type="match status" value="2"/>
</dbReference>
<dbReference type="Proteomes" id="UP000275394">
    <property type="component" value="Unassembled WGS sequence"/>
</dbReference>
<evidence type="ECO:0000256" key="7">
    <source>
        <dbReference type="ARBA" id="ARBA00022723"/>
    </source>
</evidence>
<evidence type="ECO:0000313" key="19">
    <source>
        <dbReference type="EMBL" id="ROS00979.1"/>
    </source>
</evidence>
<keyword evidence="7 15" id="KW-0479">Metal-binding</keyword>
<dbReference type="PANTHER" id="PTHR22888">
    <property type="entry name" value="CYTOCHROME C OXIDASE, SUBUNIT II"/>
    <property type="match status" value="1"/>
</dbReference>
<evidence type="ECO:0000256" key="1">
    <source>
        <dbReference type="ARBA" id="ARBA00004141"/>
    </source>
</evidence>
<evidence type="ECO:0000256" key="5">
    <source>
        <dbReference type="ARBA" id="ARBA00022617"/>
    </source>
</evidence>
<evidence type="ECO:0000256" key="11">
    <source>
        <dbReference type="ARBA" id="ARBA00023004"/>
    </source>
</evidence>
<dbReference type="InterPro" id="IPR002429">
    <property type="entry name" value="CcO_II-like_C"/>
</dbReference>
<evidence type="ECO:0000256" key="15">
    <source>
        <dbReference type="PROSITE-ProRule" id="PRU00433"/>
    </source>
</evidence>
<dbReference type="Pfam" id="PF00116">
    <property type="entry name" value="COX2"/>
    <property type="match status" value="1"/>
</dbReference>
<keyword evidence="12" id="KW-0186">Copper</keyword>
<dbReference type="PANTHER" id="PTHR22888:SF9">
    <property type="entry name" value="CYTOCHROME C OXIDASE SUBUNIT 2"/>
    <property type="match status" value="1"/>
</dbReference>
<comment type="subcellular location">
    <subcellularLocation>
        <location evidence="1">Membrane</location>
        <topology evidence="1">Multi-pass membrane protein</topology>
    </subcellularLocation>
</comment>
<evidence type="ECO:0000256" key="4">
    <source>
        <dbReference type="ARBA" id="ARBA00022448"/>
    </source>
</evidence>
<keyword evidence="20" id="KW-1185">Reference proteome</keyword>
<dbReference type="InterPro" id="IPR045187">
    <property type="entry name" value="CcO_II"/>
</dbReference>
<feature type="domain" description="Cytochrome oxidase subunit II copper A binding" evidence="17">
    <location>
        <begin position="112"/>
        <end position="254"/>
    </location>
</feature>
<dbReference type="SUPFAM" id="SSF49503">
    <property type="entry name" value="Cupredoxins"/>
    <property type="match status" value="1"/>
</dbReference>
<dbReference type="AlphaFoldDB" id="A0A3N2DMU9"/>
<dbReference type="Gene3D" id="1.10.287.90">
    <property type="match status" value="1"/>
</dbReference>
<dbReference type="SUPFAM" id="SSF46626">
    <property type="entry name" value="Cytochrome c"/>
    <property type="match status" value="2"/>
</dbReference>
<evidence type="ECO:0000256" key="13">
    <source>
        <dbReference type="ARBA" id="ARBA00023136"/>
    </source>
</evidence>
<keyword evidence="5 15" id="KW-0349">Heme</keyword>
<evidence type="ECO:0000256" key="8">
    <source>
        <dbReference type="ARBA" id="ARBA00022967"/>
    </source>
</evidence>
<dbReference type="Gene3D" id="1.10.760.10">
    <property type="entry name" value="Cytochrome c-like domain"/>
    <property type="match status" value="2"/>
</dbReference>
<reference evidence="19 20" key="1">
    <citation type="submission" date="2018-11" db="EMBL/GenBank/DDBJ databases">
        <title>Genomic Encyclopedia of Type Strains, Phase IV (KMG-IV): sequencing the most valuable type-strain genomes for metagenomic binning, comparative biology and taxonomic classification.</title>
        <authorList>
            <person name="Goeker M."/>
        </authorList>
    </citation>
    <scope>NUCLEOTIDE SEQUENCE [LARGE SCALE GENOMIC DNA]</scope>
    <source>
        <strain evidence="19 20">DSM 100316</strain>
    </source>
</reference>
<dbReference type="GO" id="GO:0016020">
    <property type="term" value="C:membrane"/>
    <property type="evidence" value="ECO:0007669"/>
    <property type="project" value="UniProtKB-SubCell"/>
</dbReference>
<comment type="similarity">
    <text evidence="2">Belongs to the cytochrome c oxidase subunit 2 family.</text>
</comment>
<dbReference type="Pfam" id="PF00034">
    <property type="entry name" value="Cytochrom_C"/>
    <property type="match status" value="2"/>
</dbReference>
<keyword evidence="13 16" id="KW-0472">Membrane</keyword>
<evidence type="ECO:0000256" key="12">
    <source>
        <dbReference type="ARBA" id="ARBA00023008"/>
    </source>
</evidence>
<evidence type="ECO:0000256" key="9">
    <source>
        <dbReference type="ARBA" id="ARBA00022982"/>
    </source>
</evidence>